<organism evidence="2">
    <name type="scientific">plant metagenome</name>
    <dbReference type="NCBI Taxonomy" id="1297885"/>
    <lineage>
        <taxon>unclassified sequences</taxon>
        <taxon>metagenomes</taxon>
        <taxon>organismal metagenomes</taxon>
    </lineage>
</organism>
<dbReference type="EMBL" id="CAADIN010000039">
    <property type="protein sequence ID" value="VFR96394.1"/>
    <property type="molecule type" value="Genomic_DNA"/>
</dbReference>
<dbReference type="InterPro" id="IPR005064">
    <property type="entry name" value="BUG"/>
</dbReference>
<dbReference type="InterPro" id="IPR042100">
    <property type="entry name" value="Bug_dom1"/>
</dbReference>
<evidence type="ECO:0000313" key="1">
    <source>
        <dbReference type="EMBL" id="VFR76664.1"/>
    </source>
</evidence>
<dbReference type="AlphaFoldDB" id="A0A484VF47"/>
<dbReference type="PANTHER" id="PTHR42928">
    <property type="entry name" value="TRICARBOXYLATE-BINDING PROTEIN"/>
    <property type="match status" value="1"/>
</dbReference>
<accession>A0A484VF47</accession>
<dbReference type="Gene3D" id="3.40.190.10">
    <property type="entry name" value="Periplasmic binding protein-like II"/>
    <property type="match status" value="1"/>
</dbReference>
<dbReference type="SUPFAM" id="SSF53850">
    <property type="entry name" value="Periplasmic binding protein-like II"/>
    <property type="match status" value="1"/>
</dbReference>
<reference evidence="2" key="1">
    <citation type="submission" date="2019-03" db="EMBL/GenBank/DDBJ databases">
        <authorList>
            <person name="Danneels B."/>
        </authorList>
    </citation>
    <scope>NUCLEOTIDE SEQUENCE</scope>
</reference>
<evidence type="ECO:0000313" key="2">
    <source>
        <dbReference type="EMBL" id="VFR96394.1"/>
    </source>
</evidence>
<dbReference type="EMBL" id="CAADIM010000014">
    <property type="protein sequence ID" value="VFR76664.1"/>
    <property type="molecule type" value="Genomic_DNA"/>
</dbReference>
<dbReference type="Gene3D" id="3.40.190.150">
    <property type="entry name" value="Bordetella uptake gene, domain 1"/>
    <property type="match status" value="1"/>
</dbReference>
<name>A0A484VF47_9ZZZZ</name>
<gene>
    <name evidence="1" type="ORF">ISE1_0951</name>
    <name evidence="2" type="ORF">ISE2_0989</name>
</gene>
<sequence length="326" mass="34001">MKMWTRAWLAACCGMALAQAPAPAIAQDFPNKPVRIVVPFGPGGANDMVARALAEPLAADLGQAVVVENRSGASTIIGASAVARAEPDGYTLLLSGSSTYTVLPALKQGLPYDPVESFDLLAVVADLPMVLVARAQGNVASTPVLLQQARSAPGKLTYGTYGVGSVTHLMGEIFAIAAKVDLTPVPYRGSSQVVTALLGSEVDVAPETLAATLARIQSGDLRPLAVFGQERVAQLPDVPTVAELGLPDATFGGWIALALPKGTPTAARDRLAAALQRAMASERVRQVLAQAGMLPVFLPEAPFRARVDHEIAAFRKVARQANIVLE</sequence>
<dbReference type="PANTHER" id="PTHR42928:SF5">
    <property type="entry name" value="BLR1237 PROTEIN"/>
    <property type="match status" value="1"/>
</dbReference>
<protein>
    <submittedName>
        <fullName evidence="2">Putative exported protein</fullName>
    </submittedName>
</protein>
<dbReference type="CDD" id="cd07012">
    <property type="entry name" value="PBP2_Bug_TTT"/>
    <property type="match status" value="1"/>
</dbReference>
<dbReference type="Pfam" id="PF03401">
    <property type="entry name" value="TctC"/>
    <property type="match status" value="1"/>
</dbReference>
<dbReference type="PIRSF" id="PIRSF017082">
    <property type="entry name" value="YflP"/>
    <property type="match status" value="1"/>
</dbReference>
<proteinExistence type="predicted"/>